<dbReference type="RefSeq" id="WP_012856807.1">
    <property type="nucleotide sequence ID" value="NC_013512.1"/>
</dbReference>
<evidence type="ECO:0000256" key="8">
    <source>
        <dbReference type="ARBA" id="ARBA00022840"/>
    </source>
</evidence>
<comment type="subcellular location">
    <subcellularLocation>
        <location evidence="1">Cytoplasm</location>
    </subcellularLocation>
</comment>
<keyword evidence="12" id="KW-1185">Reference proteome</keyword>
<dbReference type="GO" id="GO:0002949">
    <property type="term" value="P:tRNA threonylcarbamoyladenosine modification"/>
    <property type="evidence" value="ECO:0007669"/>
    <property type="project" value="InterPro"/>
</dbReference>
<dbReference type="PANTHER" id="PTHR33540">
    <property type="entry name" value="TRNA THREONYLCARBAMOYLADENOSINE BIOSYNTHESIS PROTEIN TSAE"/>
    <property type="match status" value="1"/>
</dbReference>
<evidence type="ECO:0000256" key="2">
    <source>
        <dbReference type="ARBA" id="ARBA00007599"/>
    </source>
</evidence>
<keyword evidence="6" id="KW-0479">Metal-binding</keyword>
<dbReference type="Gene3D" id="3.40.50.300">
    <property type="entry name" value="P-loop containing nucleotide triphosphate hydrolases"/>
    <property type="match status" value="1"/>
</dbReference>
<dbReference type="PANTHER" id="PTHR33540:SF2">
    <property type="entry name" value="TRNA THREONYLCARBAMOYLADENOSINE BIOSYNTHESIS PROTEIN TSAE"/>
    <property type="match status" value="1"/>
</dbReference>
<dbReference type="eggNOG" id="COG0802">
    <property type="taxonomic scope" value="Bacteria"/>
</dbReference>
<dbReference type="InterPro" id="IPR003442">
    <property type="entry name" value="T6A_TsaE"/>
</dbReference>
<evidence type="ECO:0000256" key="7">
    <source>
        <dbReference type="ARBA" id="ARBA00022741"/>
    </source>
</evidence>
<keyword evidence="9" id="KW-0460">Magnesium</keyword>
<evidence type="ECO:0000256" key="6">
    <source>
        <dbReference type="ARBA" id="ARBA00022723"/>
    </source>
</evidence>
<dbReference type="Proteomes" id="UP000002222">
    <property type="component" value="Chromosome"/>
</dbReference>
<dbReference type="GO" id="GO:0005524">
    <property type="term" value="F:ATP binding"/>
    <property type="evidence" value="ECO:0007669"/>
    <property type="project" value="UniProtKB-KW"/>
</dbReference>
<reference evidence="11 12" key="2">
    <citation type="journal article" date="2010" name="Stand. Genomic Sci.">
        <title>Complete genome sequence of Sulfurospirillum deleyianum type strain (5175).</title>
        <authorList>
            <person name="Sikorski J."/>
            <person name="Lapidus A."/>
            <person name="Copeland A."/>
            <person name="Glavina Del Rio T."/>
            <person name="Nolan M."/>
            <person name="Lucas S."/>
            <person name="Chen F."/>
            <person name="Tice H."/>
            <person name="Cheng J.F."/>
            <person name="Saunders E."/>
            <person name="Bruce D."/>
            <person name="Goodwin L."/>
            <person name="Pitluck S."/>
            <person name="Ovchinnikova G."/>
            <person name="Pati A."/>
            <person name="Ivanova N."/>
            <person name="Mavromatis K."/>
            <person name="Chen A."/>
            <person name="Palaniappan K."/>
            <person name="Chain P."/>
            <person name="Land M."/>
            <person name="Hauser L."/>
            <person name="Chang Y.J."/>
            <person name="Jeffries C.D."/>
            <person name="Brettin T."/>
            <person name="Detter J.C."/>
            <person name="Han C."/>
            <person name="Rohde M."/>
            <person name="Lang E."/>
            <person name="Spring S."/>
            <person name="Goker M."/>
            <person name="Bristow J."/>
            <person name="Eisen J.A."/>
            <person name="Markowitz V."/>
            <person name="Hugenholtz P."/>
            <person name="Kyrpides N.C."/>
            <person name="Klenk H.P."/>
        </authorList>
    </citation>
    <scope>NUCLEOTIDE SEQUENCE [LARGE SCALE GENOMIC DNA]</scope>
    <source>
        <strain evidence="12">ATCC 51133 / DSM 6946 / 5175</strain>
    </source>
</reference>
<accession>D1B1S9</accession>
<sequence length="143" mass="15847">MSLVYEEVCDLAHLPALVTKIKEALGDSGVLLLRGNLASGKTAFVKAFATLLGLKEAISSPTFSILQEYDGKLFHYDIYQCGVEGFVQSGLMEKFESDGYHLVEWGGAEFEKLLQHYGVPYSTLDITPLPSQRHYKVTIHAYA</sequence>
<keyword evidence="7" id="KW-0547">Nucleotide-binding</keyword>
<evidence type="ECO:0000313" key="12">
    <source>
        <dbReference type="Proteomes" id="UP000002222"/>
    </source>
</evidence>
<comment type="similarity">
    <text evidence="2">Belongs to the TsaE family.</text>
</comment>
<dbReference type="GO" id="GO:0046872">
    <property type="term" value="F:metal ion binding"/>
    <property type="evidence" value="ECO:0007669"/>
    <property type="project" value="UniProtKB-KW"/>
</dbReference>
<keyword evidence="8" id="KW-0067">ATP-binding</keyword>
<dbReference type="InterPro" id="IPR027417">
    <property type="entry name" value="P-loop_NTPase"/>
</dbReference>
<dbReference type="OrthoDB" id="9815896at2"/>
<dbReference type="NCBIfam" id="TIGR00150">
    <property type="entry name" value="T6A_YjeE"/>
    <property type="match status" value="1"/>
</dbReference>
<evidence type="ECO:0000313" key="11">
    <source>
        <dbReference type="EMBL" id="ACZ12049.1"/>
    </source>
</evidence>
<evidence type="ECO:0000256" key="5">
    <source>
        <dbReference type="ARBA" id="ARBA00022694"/>
    </source>
</evidence>
<name>D1B1S9_SULD5</name>
<dbReference type="STRING" id="525898.Sdel_1024"/>
<evidence type="ECO:0000256" key="4">
    <source>
        <dbReference type="ARBA" id="ARBA00022490"/>
    </source>
</evidence>
<dbReference type="KEGG" id="sdl:Sdel_1024"/>
<organism evidence="11 12">
    <name type="scientific">Sulfurospirillum deleyianum (strain ATCC 51133 / DSM 6946 / 5175)</name>
    <dbReference type="NCBI Taxonomy" id="525898"/>
    <lineage>
        <taxon>Bacteria</taxon>
        <taxon>Pseudomonadati</taxon>
        <taxon>Campylobacterota</taxon>
        <taxon>Epsilonproteobacteria</taxon>
        <taxon>Campylobacterales</taxon>
        <taxon>Sulfurospirillaceae</taxon>
        <taxon>Sulfurospirillum</taxon>
    </lineage>
</organism>
<keyword evidence="5" id="KW-0819">tRNA processing</keyword>
<evidence type="ECO:0000256" key="3">
    <source>
        <dbReference type="ARBA" id="ARBA00019010"/>
    </source>
</evidence>
<dbReference type="Pfam" id="PF02367">
    <property type="entry name" value="TsaE"/>
    <property type="match status" value="1"/>
</dbReference>
<dbReference type="HOGENOM" id="CLU_087829_5_3_7"/>
<dbReference type="AlphaFoldDB" id="D1B1S9"/>
<dbReference type="SUPFAM" id="SSF52540">
    <property type="entry name" value="P-loop containing nucleoside triphosphate hydrolases"/>
    <property type="match status" value="1"/>
</dbReference>
<protein>
    <recommendedName>
        <fullName evidence="3">tRNA threonylcarbamoyladenosine biosynthesis protein TsaE</fullName>
    </recommendedName>
    <alternativeName>
        <fullName evidence="10">t(6)A37 threonylcarbamoyladenosine biosynthesis protein TsaE</fullName>
    </alternativeName>
</protein>
<dbReference type="GO" id="GO:0005737">
    <property type="term" value="C:cytoplasm"/>
    <property type="evidence" value="ECO:0007669"/>
    <property type="project" value="UniProtKB-SubCell"/>
</dbReference>
<dbReference type="EMBL" id="CP001816">
    <property type="protein sequence ID" value="ACZ12049.1"/>
    <property type="molecule type" value="Genomic_DNA"/>
</dbReference>
<evidence type="ECO:0000256" key="1">
    <source>
        <dbReference type="ARBA" id="ARBA00004496"/>
    </source>
</evidence>
<gene>
    <name evidence="11" type="ordered locus">Sdel_1024</name>
</gene>
<proteinExistence type="inferred from homology"/>
<evidence type="ECO:0000256" key="9">
    <source>
        <dbReference type="ARBA" id="ARBA00022842"/>
    </source>
</evidence>
<evidence type="ECO:0000256" key="10">
    <source>
        <dbReference type="ARBA" id="ARBA00032441"/>
    </source>
</evidence>
<keyword evidence="4" id="KW-0963">Cytoplasm</keyword>
<reference evidence="12" key="1">
    <citation type="submission" date="2009-11" db="EMBL/GenBank/DDBJ databases">
        <title>The complete genome of Sulfurospirillum deleyianum DSM 6946.</title>
        <authorList>
            <consortium name="US DOE Joint Genome Institute (JGI-PGF)"/>
            <person name="Lucas S."/>
            <person name="Copeland A."/>
            <person name="Lapidus A."/>
            <person name="Glavina del Rio T."/>
            <person name="Dalin E."/>
            <person name="Tice H."/>
            <person name="Bruce D."/>
            <person name="Goodwin L."/>
            <person name="Pitluck S."/>
            <person name="Kyrpides N."/>
            <person name="Mavromatis K."/>
            <person name="Ivanova N."/>
            <person name="Ovchinnikova G."/>
            <person name="Munk A.C."/>
            <person name="Lu M."/>
            <person name="Brettin T."/>
            <person name="Detter J.C."/>
            <person name="Han C."/>
            <person name="Tapia R."/>
            <person name="Larimer F."/>
            <person name="Land M."/>
            <person name="Hauser L."/>
            <person name="Markowitz V."/>
            <person name="Cheng J.F."/>
            <person name="Hugenholtz P."/>
            <person name="Woyke T."/>
            <person name="Wu D."/>
            <person name="Aumann P."/>
            <person name="Schneider S."/>
            <person name="Lang E."/>
            <person name="Spring S."/>
            <person name="Klenk H.P."/>
            <person name="Eisen J.A."/>
        </authorList>
    </citation>
    <scope>NUCLEOTIDE SEQUENCE [LARGE SCALE GENOMIC DNA]</scope>
    <source>
        <strain evidence="12">ATCC 51133 / DSM 6946 / 5175</strain>
    </source>
</reference>